<name>A0A4D9DVC6_9SAUR</name>
<evidence type="ECO:0000313" key="1">
    <source>
        <dbReference type="EMBL" id="TFK01299.1"/>
    </source>
</evidence>
<gene>
    <name evidence="1" type="ORF">DR999_PMT16507</name>
</gene>
<proteinExistence type="predicted"/>
<reference evidence="1 2" key="2">
    <citation type="submission" date="2019-04" db="EMBL/GenBank/DDBJ databases">
        <title>The genome sequence of big-headed turtle.</title>
        <authorList>
            <person name="Gong S."/>
        </authorList>
    </citation>
    <scope>NUCLEOTIDE SEQUENCE [LARGE SCALE GENOMIC DNA]</scope>
    <source>
        <strain evidence="1">DO16091913</strain>
        <tissue evidence="1">Muscle</tissue>
    </source>
</reference>
<evidence type="ECO:0000313" key="2">
    <source>
        <dbReference type="Proteomes" id="UP000297703"/>
    </source>
</evidence>
<protein>
    <submittedName>
        <fullName evidence="1">Anaphase-promoting complex subunit CDC26</fullName>
    </submittedName>
</protein>
<dbReference type="EMBL" id="QXTE01000232">
    <property type="protein sequence ID" value="TFK01299.1"/>
    <property type="molecule type" value="Genomic_DNA"/>
</dbReference>
<comment type="caution">
    <text evidence="1">The sequence shown here is derived from an EMBL/GenBank/DDBJ whole genome shotgun (WGS) entry which is preliminary data.</text>
</comment>
<dbReference type="AlphaFoldDB" id="A0A4D9DVC6"/>
<organism evidence="1 2">
    <name type="scientific">Platysternon megacephalum</name>
    <name type="common">big-headed turtle</name>
    <dbReference type="NCBI Taxonomy" id="55544"/>
    <lineage>
        <taxon>Eukaryota</taxon>
        <taxon>Metazoa</taxon>
        <taxon>Chordata</taxon>
        <taxon>Craniata</taxon>
        <taxon>Vertebrata</taxon>
        <taxon>Euteleostomi</taxon>
        <taxon>Archelosauria</taxon>
        <taxon>Testudinata</taxon>
        <taxon>Testudines</taxon>
        <taxon>Cryptodira</taxon>
        <taxon>Durocryptodira</taxon>
        <taxon>Testudinoidea</taxon>
        <taxon>Platysternidae</taxon>
        <taxon>Platysternon</taxon>
    </lineage>
</organism>
<accession>A0A4D9DVC6</accession>
<dbReference type="Proteomes" id="UP000297703">
    <property type="component" value="Unassembled WGS sequence"/>
</dbReference>
<keyword evidence="2" id="KW-1185">Reference proteome</keyword>
<reference evidence="1 2" key="1">
    <citation type="submission" date="2019-04" db="EMBL/GenBank/DDBJ databases">
        <title>Draft genome of the big-headed turtle Platysternon megacephalum.</title>
        <authorList>
            <person name="Gong S."/>
        </authorList>
    </citation>
    <scope>NUCLEOTIDE SEQUENCE [LARGE SCALE GENOMIC DNA]</scope>
    <source>
        <strain evidence="1">DO16091913</strain>
        <tissue evidence="1">Muscle</tissue>
    </source>
</reference>
<sequence>MMNQSQWEGTCLCCTILNYTEMCRSSCWKDPLGPAWFLADVSKEGAPALALHYVVLTSDTLVTLVPDCDLEATLLTPQGSCIAALRDANTLQPVCQEMQRP</sequence>